<dbReference type="EMBL" id="CAJFCW020000004">
    <property type="protein sequence ID" value="CAG9112019.1"/>
    <property type="molecule type" value="Genomic_DNA"/>
</dbReference>
<dbReference type="Proteomes" id="UP000614601">
    <property type="component" value="Unassembled WGS sequence"/>
</dbReference>
<proteinExistence type="predicted"/>
<evidence type="ECO:0000313" key="3">
    <source>
        <dbReference type="Proteomes" id="UP000614601"/>
    </source>
</evidence>
<dbReference type="Proteomes" id="UP000783686">
    <property type="component" value="Unassembled WGS sequence"/>
</dbReference>
<evidence type="ECO:0000256" key="1">
    <source>
        <dbReference type="SAM" id="SignalP"/>
    </source>
</evidence>
<dbReference type="OrthoDB" id="10578146at2759"/>
<sequence length="134" mass="15071">MKLLLLLCAAIVRSDNSFEPWSNGNKEVGDCFQPTGLNIVCCPQAMKDALNLAKTAMKRLGKPSEDESLEEYATRLNNKMNSNYPVSVRQAGPTYTLRLDNDKACGIQKEFGNFEVNFDNEELKQYISSQTRIL</sequence>
<reference evidence="2" key="1">
    <citation type="submission" date="2020-09" db="EMBL/GenBank/DDBJ databases">
        <authorList>
            <person name="Kikuchi T."/>
        </authorList>
    </citation>
    <scope>NUCLEOTIDE SEQUENCE</scope>
    <source>
        <strain evidence="2">SH1</strain>
    </source>
</reference>
<accession>A0A811KV34</accession>
<feature type="signal peptide" evidence="1">
    <location>
        <begin position="1"/>
        <end position="17"/>
    </location>
</feature>
<keyword evidence="1" id="KW-0732">Signal</keyword>
<feature type="chain" id="PRO_5035595248" evidence="1">
    <location>
        <begin position="18"/>
        <end position="134"/>
    </location>
</feature>
<comment type="caution">
    <text evidence="2">The sequence shown here is derived from an EMBL/GenBank/DDBJ whole genome shotgun (WGS) entry which is preliminary data.</text>
</comment>
<evidence type="ECO:0000313" key="2">
    <source>
        <dbReference type="EMBL" id="CAD5218873.1"/>
    </source>
</evidence>
<organism evidence="2 3">
    <name type="scientific">Bursaphelenchus okinawaensis</name>
    <dbReference type="NCBI Taxonomy" id="465554"/>
    <lineage>
        <taxon>Eukaryota</taxon>
        <taxon>Metazoa</taxon>
        <taxon>Ecdysozoa</taxon>
        <taxon>Nematoda</taxon>
        <taxon>Chromadorea</taxon>
        <taxon>Rhabditida</taxon>
        <taxon>Tylenchina</taxon>
        <taxon>Tylenchomorpha</taxon>
        <taxon>Aphelenchoidea</taxon>
        <taxon>Aphelenchoididae</taxon>
        <taxon>Bursaphelenchus</taxon>
    </lineage>
</organism>
<dbReference type="EMBL" id="CAJFDH010000004">
    <property type="protein sequence ID" value="CAD5218873.1"/>
    <property type="molecule type" value="Genomic_DNA"/>
</dbReference>
<name>A0A811KV34_9BILA</name>
<keyword evidence="3" id="KW-1185">Reference proteome</keyword>
<protein>
    <submittedName>
        <fullName evidence="2">Uncharacterized protein</fullName>
    </submittedName>
</protein>
<gene>
    <name evidence="2" type="ORF">BOKJ2_LOCUS8083</name>
</gene>
<dbReference type="AlphaFoldDB" id="A0A811KV34"/>